<dbReference type="EMBL" id="SNWP01000011">
    <property type="protein sequence ID" value="TDO26455.1"/>
    <property type="molecule type" value="Genomic_DNA"/>
</dbReference>
<proteinExistence type="predicted"/>
<organism evidence="2 3">
    <name type="scientific">Sediminibacterium goheungense</name>
    <dbReference type="NCBI Taxonomy" id="1086393"/>
    <lineage>
        <taxon>Bacteria</taxon>
        <taxon>Pseudomonadati</taxon>
        <taxon>Bacteroidota</taxon>
        <taxon>Chitinophagia</taxon>
        <taxon>Chitinophagales</taxon>
        <taxon>Chitinophagaceae</taxon>
        <taxon>Sediminibacterium</taxon>
    </lineage>
</organism>
<sequence length="71" mass="7964">MKKRYLFLPVAATVVLFTVGYITENFSNKKLCQTSKNCPSKQEKPPAKSQGSSPDEIHYGGLNRLIVSTFR</sequence>
<dbReference type="RefSeq" id="WP_133474304.1">
    <property type="nucleotide sequence ID" value="NZ_SNWP01000011.1"/>
</dbReference>
<dbReference type="AlphaFoldDB" id="A0A4R6IX36"/>
<comment type="caution">
    <text evidence="2">The sequence shown here is derived from an EMBL/GenBank/DDBJ whole genome shotgun (WGS) entry which is preliminary data.</text>
</comment>
<evidence type="ECO:0000256" key="1">
    <source>
        <dbReference type="SAM" id="MobiDB-lite"/>
    </source>
</evidence>
<evidence type="ECO:0000313" key="3">
    <source>
        <dbReference type="Proteomes" id="UP000295741"/>
    </source>
</evidence>
<evidence type="ECO:0000313" key="2">
    <source>
        <dbReference type="EMBL" id="TDO26455.1"/>
    </source>
</evidence>
<accession>A0A4R6IX36</accession>
<feature type="region of interest" description="Disordered" evidence="1">
    <location>
        <begin position="34"/>
        <end position="59"/>
    </location>
</feature>
<keyword evidence="3" id="KW-1185">Reference proteome</keyword>
<gene>
    <name evidence="2" type="ORF">BC659_1761</name>
</gene>
<name>A0A4R6IX36_9BACT</name>
<reference evidence="2 3" key="1">
    <citation type="submission" date="2019-03" db="EMBL/GenBank/DDBJ databases">
        <title>Genomic Encyclopedia of Archaeal and Bacterial Type Strains, Phase II (KMG-II): from individual species to whole genera.</title>
        <authorList>
            <person name="Goeker M."/>
        </authorList>
    </citation>
    <scope>NUCLEOTIDE SEQUENCE [LARGE SCALE GENOMIC DNA]</scope>
    <source>
        <strain evidence="2 3">DSM 28323</strain>
    </source>
</reference>
<protein>
    <submittedName>
        <fullName evidence="2">Uncharacterized protein</fullName>
    </submittedName>
</protein>
<dbReference type="Proteomes" id="UP000295741">
    <property type="component" value="Unassembled WGS sequence"/>
</dbReference>